<keyword evidence="3" id="KW-1185">Reference proteome</keyword>
<reference evidence="3" key="1">
    <citation type="journal article" date="2017" name="Nat. Commun.">
        <title>The North American bullfrog draft genome provides insight into hormonal regulation of long noncoding RNA.</title>
        <authorList>
            <person name="Hammond S.A."/>
            <person name="Warren R.L."/>
            <person name="Vandervalk B.P."/>
            <person name="Kucuk E."/>
            <person name="Khan H."/>
            <person name="Gibb E.A."/>
            <person name="Pandoh P."/>
            <person name="Kirk H."/>
            <person name="Zhao Y."/>
            <person name="Jones M."/>
            <person name="Mungall A.J."/>
            <person name="Coope R."/>
            <person name="Pleasance S."/>
            <person name="Moore R.A."/>
            <person name="Holt R.A."/>
            <person name="Round J.M."/>
            <person name="Ohora S."/>
            <person name="Walle B.V."/>
            <person name="Veldhoen N."/>
            <person name="Helbing C.C."/>
            <person name="Birol I."/>
        </authorList>
    </citation>
    <scope>NUCLEOTIDE SEQUENCE [LARGE SCALE GENOMIC DNA]</scope>
</reference>
<organism evidence="2 3">
    <name type="scientific">Aquarana catesbeiana</name>
    <name type="common">American bullfrog</name>
    <name type="synonym">Rana catesbeiana</name>
    <dbReference type="NCBI Taxonomy" id="8400"/>
    <lineage>
        <taxon>Eukaryota</taxon>
        <taxon>Metazoa</taxon>
        <taxon>Chordata</taxon>
        <taxon>Craniata</taxon>
        <taxon>Vertebrata</taxon>
        <taxon>Euteleostomi</taxon>
        <taxon>Amphibia</taxon>
        <taxon>Batrachia</taxon>
        <taxon>Anura</taxon>
        <taxon>Neobatrachia</taxon>
        <taxon>Ranoidea</taxon>
        <taxon>Ranidae</taxon>
        <taxon>Aquarana</taxon>
    </lineage>
</organism>
<evidence type="ECO:0000313" key="2">
    <source>
        <dbReference type="EMBL" id="PIN99588.1"/>
    </source>
</evidence>
<accession>A0A2G9P8J5</accession>
<dbReference type="Proteomes" id="UP000228934">
    <property type="component" value="Unassembled WGS sequence"/>
</dbReference>
<name>A0A2G9P8J5_AQUCT</name>
<sequence length="59" mass="6964">MFITFVLLHMLFLITVIQFKMATFMFMGTLLVRIKHSSFGHMQLPSFFGAYLCEKNWVV</sequence>
<evidence type="ECO:0000256" key="1">
    <source>
        <dbReference type="SAM" id="Phobius"/>
    </source>
</evidence>
<protein>
    <submittedName>
        <fullName evidence="2">Uncharacterized protein</fullName>
    </submittedName>
</protein>
<evidence type="ECO:0000313" key="3">
    <source>
        <dbReference type="Proteomes" id="UP000228934"/>
    </source>
</evidence>
<keyword evidence="1" id="KW-0472">Membrane</keyword>
<feature type="transmembrane region" description="Helical" evidence="1">
    <location>
        <begin position="6"/>
        <end position="32"/>
    </location>
</feature>
<dbReference type="EMBL" id="KV922602">
    <property type="protein sequence ID" value="PIN99588.1"/>
    <property type="molecule type" value="Genomic_DNA"/>
</dbReference>
<keyword evidence="1" id="KW-1133">Transmembrane helix</keyword>
<proteinExistence type="predicted"/>
<keyword evidence="1" id="KW-0812">Transmembrane</keyword>
<dbReference type="AlphaFoldDB" id="A0A2G9P8J5"/>
<gene>
    <name evidence="2" type="ORF">AB205_0096490</name>
</gene>